<proteinExistence type="predicted"/>
<name>A0A9D4U5G5_ADICA</name>
<dbReference type="EMBL" id="JABFUD020000022">
    <property type="protein sequence ID" value="KAI5061843.1"/>
    <property type="molecule type" value="Genomic_DNA"/>
</dbReference>
<accession>A0A9D4U5G5</accession>
<gene>
    <name evidence="1" type="ORF">GOP47_0022382</name>
</gene>
<sequence>MYVSDDGKEISHQILYAKILGNDANGLPLDKEGGDVQSCINFAKRFSLKVIECVNDRFPDVCFFNAARLFSPHYYPRRTKIVEEIEAREKKFSKWIEKFGSLVDIDNCKVELLSFTDTLYYGCEGMNMLDAWRFFGSNKNWIQIYVILTKLWQVMLVLPVSCERGLLKQNLIKTHARECLNVEMLEALMRASLLGPSIENVEWKKVYDIWNLAKPRRTSSKLCL</sequence>
<dbReference type="Proteomes" id="UP000886520">
    <property type="component" value="Chromosome 22"/>
</dbReference>
<keyword evidence="2" id="KW-1185">Reference proteome</keyword>
<evidence type="ECO:0000313" key="1">
    <source>
        <dbReference type="EMBL" id="KAI5061843.1"/>
    </source>
</evidence>
<reference evidence="1" key="1">
    <citation type="submission" date="2021-01" db="EMBL/GenBank/DDBJ databases">
        <title>Adiantum capillus-veneris genome.</title>
        <authorList>
            <person name="Fang Y."/>
            <person name="Liao Q."/>
        </authorList>
    </citation>
    <scope>NUCLEOTIDE SEQUENCE</scope>
    <source>
        <strain evidence="1">H3</strain>
        <tissue evidence="1">Leaf</tissue>
    </source>
</reference>
<comment type="caution">
    <text evidence="1">The sequence shown here is derived from an EMBL/GenBank/DDBJ whole genome shotgun (WGS) entry which is preliminary data.</text>
</comment>
<organism evidence="1 2">
    <name type="scientific">Adiantum capillus-veneris</name>
    <name type="common">Maidenhair fern</name>
    <dbReference type="NCBI Taxonomy" id="13818"/>
    <lineage>
        <taxon>Eukaryota</taxon>
        <taxon>Viridiplantae</taxon>
        <taxon>Streptophyta</taxon>
        <taxon>Embryophyta</taxon>
        <taxon>Tracheophyta</taxon>
        <taxon>Polypodiopsida</taxon>
        <taxon>Polypodiidae</taxon>
        <taxon>Polypodiales</taxon>
        <taxon>Pteridineae</taxon>
        <taxon>Pteridaceae</taxon>
        <taxon>Vittarioideae</taxon>
        <taxon>Adiantum</taxon>
    </lineage>
</organism>
<dbReference type="PANTHER" id="PTHR46880">
    <property type="entry name" value="RAS-ASSOCIATING DOMAIN-CONTAINING PROTEIN"/>
    <property type="match status" value="1"/>
</dbReference>
<protein>
    <submittedName>
        <fullName evidence="1">Uncharacterized protein</fullName>
    </submittedName>
</protein>
<evidence type="ECO:0000313" key="2">
    <source>
        <dbReference type="Proteomes" id="UP000886520"/>
    </source>
</evidence>
<dbReference type="AlphaFoldDB" id="A0A9D4U5G5"/>
<dbReference type="OrthoDB" id="118159at2759"/>
<dbReference type="PANTHER" id="PTHR46880:SF5">
    <property type="entry name" value="DUF4371 DOMAIN-CONTAINING PROTEIN"/>
    <property type="match status" value="1"/>
</dbReference>